<accession>X1S7Z4</accession>
<gene>
    <name evidence="3" type="ORF">S12H4_34137</name>
</gene>
<dbReference type="AlphaFoldDB" id="X1S7Z4"/>
<proteinExistence type="predicted"/>
<feature type="transmembrane region" description="Helical" evidence="2">
    <location>
        <begin position="31"/>
        <end position="50"/>
    </location>
</feature>
<keyword evidence="2" id="KW-1133">Transmembrane helix</keyword>
<reference evidence="3" key="1">
    <citation type="journal article" date="2014" name="Front. Microbiol.">
        <title>High frequency of phylogenetically diverse reductive dehalogenase-homologous genes in deep subseafloor sedimentary metagenomes.</title>
        <authorList>
            <person name="Kawai M."/>
            <person name="Futagami T."/>
            <person name="Toyoda A."/>
            <person name="Takaki Y."/>
            <person name="Nishi S."/>
            <person name="Hori S."/>
            <person name="Arai W."/>
            <person name="Tsubouchi T."/>
            <person name="Morono Y."/>
            <person name="Uchiyama I."/>
            <person name="Ito T."/>
            <person name="Fujiyama A."/>
            <person name="Inagaki F."/>
            <person name="Takami H."/>
        </authorList>
    </citation>
    <scope>NUCLEOTIDE SEQUENCE</scope>
    <source>
        <strain evidence="3">Expedition CK06-06</strain>
    </source>
</reference>
<feature type="region of interest" description="Disordered" evidence="1">
    <location>
        <begin position="1"/>
        <end position="20"/>
    </location>
</feature>
<keyword evidence="2" id="KW-0812">Transmembrane</keyword>
<evidence type="ECO:0000313" key="3">
    <source>
        <dbReference type="EMBL" id="GAI89058.1"/>
    </source>
</evidence>
<comment type="caution">
    <text evidence="3">The sequence shown here is derived from an EMBL/GenBank/DDBJ whole genome shotgun (WGS) entry which is preliminary data.</text>
</comment>
<name>X1S7Z4_9ZZZZ</name>
<protein>
    <submittedName>
        <fullName evidence="3">Uncharacterized protein</fullName>
    </submittedName>
</protein>
<feature type="non-terminal residue" evidence="3">
    <location>
        <position position="95"/>
    </location>
</feature>
<evidence type="ECO:0000256" key="1">
    <source>
        <dbReference type="SAM" id="MobiDB-lite"/>
    </source>
</evidence>
<evidence type="ECO:0000256" key="2">
    <source>
        <dbReference type="SAM" id="Phobius"/>
    </source>
</evidence>
<organism evidence="3">
    <name type="scientific">marine sediment metagenome</name>
    <dbReference type="NCBI Taxonomy" id="412755"/>
    <lineage>
        <taxon>unclassified sequences</taxon>
        <taxon>metagenomes</taxon>
        <taxon>ecological metagenomes</taxon>
    </lineage>
</organism>
<sequence length="95" mass="10516">MPDKPRSSTMGVGKSGNYSFGRTKAFPRNNVVAQFIGLFVVPLSLILVFLTPHALFGKTLLEYSGKEIPQKDTSLYEFSFDLSENNNSIVLNLNS</sequence>
<keyword evidence="2" id="KW-0472">Membrane</keyword>
<dbReference type="EMBL" id="BARW01020173">
    <property type="protein sequence ID" value="GAI89058.1"/>
    <property type="molecule type" value="Genomic_DNA"/>
</dbReference>